<comment type="caution">
    <text evidence="2">The sequence shown here is derived from an EMBL/GenBank/DDBJ whole genome shotgun (WGS) entry which is preliminary data.</text>
</comment>
<feature type="transmembrane region" description="Helical" evidence="1">
    <location>
        <begin position="12"/>
        <end position="32"/>
    </location>
</feature>
<dbReference type="Gene3D" id="2.60.40.420">
    <property type="entry name" value="Cupredoxins - blue copper proteins"/>
    <property type="match status" value="1"/>
</dbReference>
<evidence type="ECO:0000313" key="2">
    <source>
        <dbReference type="EMBL" id="MDT7042514.1"/>
    </source>
</evidence>
<keyword evidence="1" id="KW-1133">Transmembrane helix</keyword>
<dbReference type="EMBL" id="JAQOUE010000001">
    <property type="protein sequence ID" value="MDT7042514.1"/>
    <property type="molecule type" value="Genomic_DNA"/>
</dbReference>
<accession>A0ABU3K7Z1</accession>
<organism evidence="2 3">
    <name type="scientific">Candidatus Nitronereus thalassa</name>
    <dbReference type="NCBI Taxonomy" id="3020898"/>
    <lineage>
        <taxon>Bacteria</taxon>
        <taxon>Pseudomonadati</taxon>
        <taxon>Nitrospirota</taxon>
        <taxon>Nitrospiria</taxon>
        <taxon>Nitrospirales</taxon>
        <taxon>Nitrospiraceae</taxon>
        <taxon>Candidatus Nitronereus</taxon>
    </lineage>
</organism>
<reference evidence="2 3" key="1">
    <citation type="journal article" date="2023" name="ISME J.">
        <title>Cultivation and genomic characterization of novel and ubiquitous marine nitrite-oxidizing bacteria from the Nitrospirales.</title>
        <authorList>
            <person name="Mueller A.J."/>
            <person name="Daebeler A."/>
            <person name="Herbold C.W."/>
            <person name="Kirkegaard R.H."/>
            <person name="Daims H."/>
        </authorList>
    </citation>
    <scope>NUCLEOTIDE SEQUENCE [LARGE SCALE GENOMIC DNA]</scope>
    <source>
        <strain evidence="2 3">EB</strain>
    </source>
</reference>
<evidence type="ECO:0000256" key="1">
    <source>
        <dbReference type="SAM" id="Phobius"/>
    </source>
</evidence>
<dbReference type="RefSeq" id="WP_313832927.1">
    <property type="nucleotide sequence ID" value="NZ_JAQOUE010000001.1"/>
</dbReference>
<dbReference type="SUPFAM" id="SSF117074">
    <property type="entry name" value="Hypothetical protein PA1324"/>
    <property type="match status" value="1"/>
</dbReference>
<dbReference type="InterPro" id="IPR008972">
    <property type="entry name" value="Cupredoxin"/>
</dbReference>
<keyword evidence="3" id="KW-1185">Reference proteome</keyword>
<proteinExistence type="predicted"/>
<dbReference type="SUPFAM" id="SSF49503">
    <property type="entry name" value="Cupredoxins"/>
    <property type="match status" value="1"/>
</dbReference>
<protein>
    <submittedName>
        <fullName evidence="2">Carboxypeptidase-like regulatory domain-containing protein</fullName>
    </submittedName>
</protein>
<gene>
    <name evidence="2" type="ORF">PPG34_09120</name>
</gene>
<keyword evidence="1" id="KW-0472">Membrane</keyword>
<keyword evidence="1" id="KW-0812">Transmembrane</keyword>
<dbReference type="Proteomes" id="UP001250932">
    <property type="component" value="Unassembled WGS sequence"/>
</dbReference>
<name>A0ABU3K7Z1_9BACT</name>
<sequence length="316" mass="36119">MLKLFTKEIQIRLGIFLFPMIFTTMDLVTGPYPALSYEERTDFQGGRLTGTVVLNGTLPQPKRYNLVLFPDPYYCGRISDGKGWRMSPFMQLRSRDTIPGVLVFLNNIEWGKPLRLQRPVVQAKNCEFAPYITKISHGNTLAFENLDPVPHDIEVFEYSEKGGKFIFREPLVRNPQLQKSDFLTENGQAKHLPGPKVTHRAFSKGPMVFRCSFHEYMEAWGFVLSHPYYSITGTSGEFTITDIPPGKYQLVVWHPLGRLEQYIEITASHTLSLDLEFKPTAPITYAEDKPQPNPFGIDLLGDSQIVPTVELQKWED</sequence>
<evidence type="ECO:0000313" key="3">
    <source>
        <dbReference type="Proteomes" id="UP001250932"/>
    </source>
</evidence>